<dbReference type="SUPFAM" id="SSF53474">
    <property type="entry name" value="alpha/beta-Hydrolases"/>
    <property type="match status" value="1"/>
</dbReference>
<dbReference type="PATRIC" id="fig|49338.4.peg.1722"/>
<dbReference type="InterPro" id="IPR029058">
    <property type="entry name" value="AB_hydrolase_fold"/>
</dbReference>
<dbReference type="InterPro" id="IPR001375">
    <property type="entry name" value="Peptidase_S9_cat"/>
</dbReference>
<gene>
    <name evidence="3" type="ORF">DPCES_1601</name>
</gene>
<proteinExistence type="predicted"/>
<keyword evidence="1" id="KW-0472">Membrane</keyword>
<organism evidence="3">
    <name type="scientific">Desulfitobacterium hafniense</name>
    <name type="common">Desulfitobacterium frappieri</name>
    <dbReference type="NCBI Taxonomy" id="49338"/>
    <lineage>
        <taxon>Bacteria</taxon>
        <taxon>Bacillati</taxon>
        <taxon>Bacillota</taxon>
        <taxon>Clostridia</taxon>
        <taxon>Eubacteriales</taxon>
        <taxon>Desulfitobacteriaceae</taxon>
        <taxon>Desulfitobacterium</taxon>
    </lineage>
</organism>
<name>A0A098AXZ1_DESHA</name>
<dbReference type="Pfam" id="PF00326">
    <property type="entry name" value="Peptidase_S9"/>
    <property type="match status" value="1"/>
</dbReference>
<feature type="transmembrane region" description="Helical" evidence="1">
    <location>
        <begin position="7"/>
        <end position="30"/>
    </location>
</feature>
<sequence length="345" mass="38705">MMTVKRIAIKLAIITALIFLSLASFSFYFYHMVIERKPNDPWSQNTRLTSISMESNEVQTFPVMAMAISPASTELADSGDFSPTEQTPPSWVESQPYEFWTVISEDGLRLAGYYIPARIPTTRTVIIAHGYRSQALEMGEFAKFYSEKLGYNVLLPDARGYGTSEGDFIGFGWPDRKDYLLWIQETTEKVGPDAQITLHGLSMGGATVMMVSGESLPEQVKVIVEDSGYTSVQDELAYQLKRMYNLPAFPLLPAVSLFTDIKAGYNFSEASSLRQVEKNQTPMLFIHGALDDFVPVEMALQLYEACQAEKKLYLAENAVHGMAFYTDRPAYEAIVEDFIGLFMGH</sequence>
<keyword evidence="1" id="KW-0812">Transmembrane</keyword>
<accession>A0A098AXZ1</accession>
<dbReference type="PANTHER" id="PTHR43358">
    <property type="entry name" value="ALPHA/BETA-HYDROLASE"/>
    <property type="match status" value="1"/>
</dbReference>
<evidence type="ECO:0000256" key="1">
    <source>
        <dbReference type="SAM" id="Phobius"/>
    </source>
</evidence>
<feature type="domain" description="Peptidase S9 prolyl oligopeptidase catalytic" evidence="2">
    <location>
        <begin position="148"/>
        <end position="322"/>
    </location>
</feature>
<dbReference type="Gene3D" id="3.40.50.1820">
    <property type="entry name" value="alpha/beta hydrolase"/>
    <property type="match status" value="1"/>
</dbReference>
<dbReference type="RefSeq" id="WP_005808916.1">
    <property type="nucleotide sequence ID" value="NZ_CABKQQ010000016.1"/>
</dbReference>
<evidence type="ECO:0000259" key="2">
    <source>
        <dbReference type="Pfam" id="PF00326"/>
    </source>
</evidence>
<dbReference type="EMBL" id="LK996017">
    <property type="protein sequence ID" value="CDX01488.1"/>
    <property type="molecule type" value="Genomic_DNA"/>
</dbReference>
<dbReference type="PANTHER" id="PTHR43358:SF4">
    <property type="entry name" value="ALPHA_BETA HYDROLASE FOLD-1 DOMAIN-CONTAINING PROTEIN"/>
    <property type="match status" value="1"/>
</dbReference>
<keyword evidence="1" id="KW-1133">Transmembrane helix</keyword>
<protein>
    <submittedName>
        <fullName evidence="3">X-Pro dipeptidyl-peptidase (S15 )</fullName>
    </submittedName>
</protein>
<dbReference type="GO" id="GO:0006508">
    <property type="term" value="P:proteolysis"/>
    <property type="evidence" value="ECO:0007669"/>
    <property type="project" value="InterPro"/>
</dbReference>
<dbReference type="AlphaFoldDB" id="A0A098AXZ1"/>
<dbReference type="GO" id="GO:0008236">
    <property type="term" value="F:serine-type peptidase activity"/>
    <property type="evidence" value="ECO:0007669"/>
    <property type="project" value="InterPro"/>
</dbReference>
<evidence type="ECO:0000313" key="3">
    <source>
        <dbReference type="EMBL" id="CDX01488.1"/>
    </source>
</evidence>
<reference evidence="3" key="1">
    <citation type="submission" date="2014-07" db="EMBL/GenBank/DDBJ databases">
        <authorList>
            <person name="Hornung V.Bastian."/>
        </authorList>
    </citation>
    <scope>NUCLEOTIDE SEQUENCE</scope>
    <source>
        <strain evidence="3">PCE-S</strain>
    </source>
</reference>
<dbReference type="InterPro" id="IPR052920">
    <property type="entry name" value="DNA-binding_regulatory"/>
</dbReference>